<evidence type="ECO:0000313" key="3">
    <source>
        <dbReference type="Proteomes" id="UP000237344"/>
    </source>
</evidence>
<dbReference type="Proteomes" id="UP000237344">
    <property type="component" value="Unassembled WGS sequence"/>
</dbReference>
<keyword evidence="3" id="KW-1185">Reference proteome</keyword>
<protein>
    <recommendedName>
        <fullName evidence="4">Caudovirus prohead protease</fullName>
    </recommendedName>
</protein>
<proteinExistence type="predicted"/>
<dbReference type="EMBL" id="POTC01000031">
    <property type="protein sequence ID" value="POF62158.1"/>
    <property type="molecule type" value="Genomic_DNA"/>
</dbReference>
<evidence type="ECO:0000313" key="2">
    <source>
        <dbReference type="EMBL" id="POF62158.1"/>
    </source>
</evidence>
<gene>
    <name evidence="2" type="ORF">KMAL_21720</name>
</gene>
<dbReference type="RefSeq" id="WP_146044201.1">
    <property type="nucleotide sequence ID" value="NZ_POTC01000031.1"/>
</dbReference>
<evidence type="ECO:0008006" key="4">
    <source>
        <dbReference type="Google" id="ProtNLM"/>
    </source>
</evidence>
<name>A0A2S3W008_9PROT</name>
<evidence type="ECO:0000256" key="1">
    <source>
        <dbReference type="SAM" id="MobiDB-lite"/>
    </source>
</evidence>
<feature type="compositionally biased region" description="Basic and acidic residues" evidence="1">
    <location>
        <begin position="209"/>
        <end position="222"/>
    </location>
</feature>
<dbReference type="OrthoDB" id="360430at2"/>
<feature type="compositionally biased region" description="Basic residues" evidence="1">
    <location>
        <begin position="223"/>
        <end position="234"/>
    </location>
</feature>
<reference evidence="2 3" key="1">
    <citation type="submission" date="2018-01" db="EMBL/GenBank/DDBJ databases">
        <title>Draft Genome Sequence of Komagataeibacter maltaceti LMG 1529, a Vinegar Producing Acetic Acid Bacterium Isolated from Malt Vinegar Brewery Acetifiers.</title>
        <authorList>
            <person name="Zhang Q."/>
            <person name="Hollensteiner J."/>
            <person name="Poehlein A."/>
            <person name="Daniel R."/>
        </authorList>
    </citation>
    <scope>NUCLEOTIDE SEQUENCE [LARGE SCALE GENOMIC DNA]</scope>
    <source>
        <strain evidence="2 3">LMG 1529</strain>
    </source>
</reference>
<feature type="region of interest" description="Disordered" evidence="1">
    <location>
        <begin position="174"/>
        <end position="241"/>
    </location>
</feature>
<sequence>MAKLMTTKRFKSLARKGRHPENVQIRKDIISEVQPGPSKRTLRYVISTPDPDREGDVISIDGWDLTNYRKNPVVLWAHDQDKFPIGRCVDIGVEDGVLKATVEFAPADIPHAGDRAEAAFRLSRDGFLPATSVGFRPLEYDISREREDDDTFFLPMDFKRQELLEFSLVSVPCNPDALRDDDPENDGTSTDPAPSPTLPGDPDAQTRAADPDIEKAEREAATRRNRIARQKRARQALASTL</sequence>
<dbReference type="AlphaFoldDB" id="A0A2S3W008"/>
<comment type="caution">
    <text evidence="2">The sequence shown here is derived from an EMBL/GenBank/DDBJ whole genome shotgun (WGS) entry which is preliminary data.</text>
</comment>
<organism evidence="2 3">
    <name type="scientific">Novacetimonas maltaceti</name>
    <dbReference type="NCBI Taxonomy" id="1203393"/>
    <lineage>
        <taxon>Bacteria</taxon>
        <taxon>Pseudomonadati</taxon>
        <taxon>Pseudomonadota</taxon>
        <taxon>Alphaproteobacteria</taxon>
        <taxon>Acetobacterales</taxon>
        <taxon>Acetobacteraceae</taxon>
        <taxon>Novacetimonas</taxon>
    </lineage>
</organism>
<accession>A0A2S3W008</accession>